<dbReference type="InterPro" id="IPR008775">
    <property type="entry name" value="Phytyl_CoA_dOase-like"/>
</dbReference>
<organism evidence="1">
    <name type="scientific">marine metagenome</name>
    <dbReference type="NCBI Taxonomy" id="408172"/>
    <lineage>
        <taxon>unclassified sequences</taxon>
        <taxon>metagenomes</taxon>
        <taxon>ecological metagenomes</taxon>
    </lineage>
</organism>
<gene>
    <name evidence="1" type="ORF">METZ01_LOCUS344378</name>
</gene>
<accession>A0A382R1B3</accession>
<protein>
    <recommendedName>
        <fullName evidence="2">Fe2OG dioxygenase domain-containing protein</fullName>
    </recommendedName>
</protein>
<dbReference type="GO" id="GO:0016491">
    <property type="term" value="F:oxidoreductase activity"/>
    <property type="evidence" value="ECO:0007669"/>
    <property type="project" value="UniProtKB-ARBA"/>
</dbReference>
<reference evidence="1" key="1">
    <citation type="submission" date="2018-05" db="EMBL/GenBank/DDBJ databases">
        <authorList>
            <person name="Lanie J.A."/>
            <person name="Ng W.-L."/>
            <person name="Kazmierczak K.M."/>
            <person name="Andrzejewski T.M."/>
            <person name="Davidsen T.M."/>
            <person name="Wayne K.J."/>
            <person name="Tettelin H."/>
            <person name="Glass J.I."/>
            <person name="Rusch D."/>
            <person name="Podicherti R."/>
            <person name="Tsui H.-C.T."/>
            <person name="Winkler M.E."/>
        </authorList>
    </citation>
    <scope>NUCLEOTIDE SEQUENCE</scope>
</reference>
<dbReference type="GO" id="GO:0046872">
    <property type="term" value="F:metal ion binding"/>
    <property type="evidence" value="ECO:0007669"/>
    <property type="project" value="UniProtKB-ARBA"/>
</dbReference>
<dbReference type="PANTHER" id="PTHR20883:SF48">
    <property type="entry name" value="ECTOINE DIOXYGENASE"/>
    <property type="match status" value="1"/>
</dbReference>
<feature type="non-terminal residue" evidence="1">
    <location>
        <position position="268"/>
    </location>
</feature>
<name>A0A382R1B3_9ZZZZ</name>
<sequence length="268" mass="31102">MSIRTNEVNFYKKNGYLVKENLIPIKEIKRINNIVKNIIFREKKKKIKIKNQGGIQSYDNYHFVYNSNSSKNKQILRLNNPQNRHQIFFEISRNRKIISIVKKLIGGTVRFHLGKLNFKLPNKKGGEIAWHQDWAFYPHTNDDLITVGIYLEDCNEENGPLKVIPGSHKKQVFNHHSEENNFIGKINTKRSKINVKKNVSLMGSAGTVTFFHCRTIHGSGLNHTSNNRPLLLFAYRACDAWPLINDGNSHHDVDFENYEKNIIFGKKS</sequence>
<evidence type="ECO:0000313" key="1">
    <source>
        <dbReference type="EMBL" id="SVC91524.1"/>
    </source>
</evidence>
<dbReference type="AlphaFoldDB" id="A0A382R1B3"/>
<dbReference type="Gene3D" id="2.60.120.620">
    <property type="entry name" value="q2cbj1_9rhob like domain"/>
    <property type="match status" value="1"/>
</dbReference>
<dbReference type="Pfam" id="PF05721">
    <property type="entry name" value="PhyH"/>
    <property type="match status" value="1"/>
</dbReference>
<proteinExistence type="predicted"/>
<dbReference type="EMBL" id="UINC01118418">
    <property type="protein sequence ID" value="SVC91524.1"/>
    <property type="molecule type" value="Genomic_DNA"/>
</dbReference>
<evidence type="ECO:0008006" key="2">
    <source>
        <dbReference type="Google" id="ProtNLM"/>
    </source>
</evidence>
<dbReference type="PANTHER" id="PTHR20883">
    <property type="entry name" value="PHYTANOYL-COA DIOXYGENASE DOMAIN CONTAINING 1"/>
    <property type="match status" value="1"/>
</dbReference>
<dbReference type="SUPFAM" id="SSF51197">
    <property type="entry name" value="Clavaminate synthase-like"/>
    <property type="match status" value="1"/>
</dbReference>